<comment type="similarity">
    <text evidence="2">Belongs to the amino acid-polyamine-organocation (APC) superfamily. Spore germination protein (SGP) (TC 2.A.3.9) family.</text>
</comment>
<accession>A0A1R0XWE9</accession>
<keyword evidence="5 8" id="KW-0812">Transmembrane</keyword>
<dbReference type="NCBIfam" id="TIGR00912">
    <property type="entry name" value="2A0309"/>
    <property type="match status" value="1"/>
</dbReference>
<keyword evidence="6 8" id="KW-1133">Transmembrane helix</keyword>
<dbReference type="PANTHER" id="PTHR34975">
    <property type="entry name" value="SPORE GERMINATION PROTEIN A2"/>
    <property type="match status" value="1"/>
</dbReference>
<evidence type="ECO:0000256" key="2">
    <source>
        <dbReference type="ARBA" id="ARBA00007998"/>
    </source>
</evidence>
<feature type="transmembrane region" description="Helical" evidence="8">
    <location>
        <begin position="330"/>
        <end position="355"/>
    </location>
</feature>
<evidence type="ECO:0000256" key="7">
    <source>
        <dbReference type="ARBA" id="ARBA00023136"/>
    </source>
</evidence>
<keyword evidence="4" id="KW-0309">Germination</keyword>
<name>A0A1R0XWE9_9BACL</name>
<feature type="transmembrane region" description="Helical" evidence="8">
    <location>
        <begin position="117"/>
        <end position="134"/>
    </location>
</feature>
<dbReference type="GO" id="GO:0016020">
    <property type="term" value="C:membrane"/>
    <property type="evidence" value="ECO:0007669"/>
    <property type="project" value="UniProtKB-SubCell"/>
</dbReference>
<comment type="subcellular location">
    <subcellularLocation>
        <location evidence="1">Membrane</location>
        <topology evidence="1">Multi-pass membrane protein</topology>
    </subcellularLocation>
</comment>
<feature type="transmembrane region" description="Helical" evidence="8">
    <location>
        <begin position="146"/>
        <end position="164"/>
    </location>
</feature>
<gene>
    <name evidence="9" type="ORF">BSK52_17010</name>
</gene>
<dbReference type="Pfam" id="PF03845">
    <property type="entry name" value="Spore_permease"/>
    <property type="match status" value="1"/>
</dbReference>
<dbReference type="Gene3D" id="1.20.1740.10">
    <property type="entry name" value="Amino acid/polyamine transporter I"/>
    <property type="match status" value="1"/>
</dbReference>
<feature type="transmembrane region" description="Helical" evidence="8">
    <location>
        <begin position="39"/>
        <end position="61"/>
    </location>
</feature>
<keyword evidence="7 8" id="KW-0472">Membrane</keyword>
<keyword evidence="3" id="KW-0813">Transport</keyword>
<sequence length="367" mass="40886">MNSNRPITTIQVMAVIISTIIGIGILSIPRYMAEAGDSGAPLVTASGVPVAFLGCWFTAVVCRKFPNETLFVFSRRLLGTWLADIFSMLITLFFAFSAGITMRQFGEVCVAVVFKKTPIEAVILLMLLLVALSIRRNIVKFTYVHVFYLPFILLSVIAIILVAMRNVDVLNLLPLTGNYTTFSSFFKGTITSAGLYQGTFVIILLVPLMKKPQQILKAGTVALSIIGFIYVMIVWVTLGMFGAQETKLLSYPTLEAARSISIGAGLLERFDALFIIIWVISIFTTIFTNYYLAAYSLQQVLRHKDHRLISSFLLPLIFTFSLLPRNIFQVYSFASITAIIGLIFLTFYPLLLWLVSLIRNKGAISHE</sequence>
<feature type="transmembrane region" description="Helical" evidence="8">
    <location>
        <begin position="306"/>
        <end position="324"/>
    </location>
</feature>
<organism evidence="9 10">
    <name type="scientific">Paenibacillus odorifer</name>
    <dbReference type="NCBI Taxonomy" id="189426"/>
    <lineage>
        <taxon>Bacteria</taxon>
        <taxon>Bacillati</taxon>
        <taxon>Bacillota</taxon>
        <taxon>Bacilli</taxon>
        <taxon>Bacillales</taxon>
        <taxon>Paenibacillaceae</taxon>
        <taxon>Paenibacillus</taxon>
    </lineage>
</organism>
<dbReference type="AlphaFoldDB" id="A0A1R0XWE9"/>
<dbReference type="GO" id="GO:0009847">
    <property type="term" value="P:spore germination"/>
    <property type="evidence" value="ECO:0007669"/>
    <property type="project" value="InterPro"/>
</dbReference>
<feature type="transmembrane region" description="Helical" evidence="8">
    <location>
        <begin position="81"/>
        <end position="105"/>
    </location>
</feature>
<evidence type="ECO:0000256" key="5">
    <source>
        <dbReference type="ARBA" id="ARBA00022692"/>
    </source>
</evidence>
<comment type="caution">
    <text evidence="9">The sequence shown here is derived from an EMBL/GenBank/DDBJ whole genome shotgun (WGS) entry which is preliminary data.</text>
</comment>
<reference evidence="9 10" key="1">
    <citation type="submission" date="2016-10" db="EMBL/GenBank/DDBJ databases">
        <title>Paenibacillus species isolates.</title>
        <authorList>
            <person name="Beno S.M."/>
        </authorList>
    </citation>
    <scope>NUCLEOTIDE SEQUENCE [LARGE SCALE GENOMIC DNA]</scope>
    <source>
        <strain evidence="9 10">FSL H7-0710</strain>
    </source>
</reference>
<evidence type="ECO:0000256" key="6">
    <source>
        <dbReference type="ARBA" id="ARBA00022989"/>
    </source>
</evidence>
<dbReference type="RefSeq" id="WP_076119975.1">
    <property type="nucleotide sequence ID" value="NZ_MPTC01000014.1"/>
</dbReference>
<dbReference type="Proteomes" id="UP000187439">
    <property type="component" value="Unassembled WGS sequence"/>
</dbReference>
<evidence type="ECO:0000256" key="4">
    <source>
        <dbReference type="ARBA" id="ARBA00022544"/>
    </source>
</evidence>
<feature type="transmembrane region" description="Helical" evidence="8">
    <location>
        <begin position="272"/>
        <end position="294"/>
    </location>
</feature>
<evidence type="ECO:0000256" key="3">
    <source>
        <dbReference type="ARBA" id="ARBA00022448"/>
    </source>
</evidence>
<evidence type="ECO:0000256" key="1">
    <source>
        <dbReference type="ARBA" id="ARBA00004141"/>
    </source>
</evidence>
<dbReference type="OrthoDB" id="2661055at2"/>
<dbReference type="PANTHER" id="PTHR34975:SF2">
    <property type="entry name" value="SPORE GERMINATION PROTEIN A2"/>
    <property type="match status" value="1"/>
</dbReference>
<evidence type="ECO:0000313" key="10">
    <source>
        <dbReference type="Proteomes" id="UP000187439"/>
    </source>
</evidence>
<dbReference type="EMBL" id="MPTC01000014">
    <property type="protein sequence ID" value="OMD39317.1"/>
    <property type="molecule type" value="Genomic_DNA"/>
</dbReference>
<feature type="transmembrane region" description="Helical" evidence="8">
    <location>
        <begin position="184"/>
        <end position="209"/>
    </location>
</feature>
<evidence type="ECO:0000313" key="9">
    <source>
        <dbReference type="EMBL" id="OMD39317.1"/>
    </source>
</evidence>
<feature type="transmembrane region" description="Helical" evidence="8">
    <location>
        <begin position="221"/>
        <end position="243"/>
    </location>
</feature>
<proteinExistence type="inferred from homology"/>
<protein>
    <submittedName>
        <fullName evidence="9">Uncharacterized protein</fullName>
    </submittedName>
</protein>
<feature type="transmembrane region" description="Helical" evidence="8">
    <location>
        <begin position="12"/>
        <end position="33"/>
    </location>
</feature>
<dbReference type="InterPro" id="IPR004761">
    <property type="entry name" value="Spore_GerAB"/>
</dbReference>
<evidence type="ECO:0000256" key="8">
    <source>
        <dbReference type="SAM" id="Phobius"/>
    </source>
</evidence>